<dbReference type="Pfam" id="PF00078">
    <property type="entry name" value="RVT_1"/>
    <property type="match status" value="1"/>
</dbReference>
<evidence type="ECO:0000259" key="1">
    <source>
        <dbReference type="PROSITE" id="PS50878"/>
    </source>
</evidence>
<dbReference type="PANTHER" id="PTHR46890:SF48">
    <property type="entry name" value="RNA-DIRECTED DNA POLYMERASE"/>
    <property type="match status" value="1"/>
</dbReference>
<keyword evidence="3" id="KW-1185">Reference proteome</keyword>
<dbReference type="InterPro" id="IPR052343">
    <property type="entry name" value="Retrotransposon-Effector_Assoc"/>
</dbReference>
<dbReference type="SUPFAM" id="SSF56672">
    <property type="entry name" value="DNA/RNA polymerases"/>
    <property type="match status" value="1"/>
</dbReference>
<gene>
    <name evidence="2" type="ORF">J1N35_043761</name>
</gene>
<dbReference type="AlphaFoldDB" id="A0A9D3U805"/>
<dbReference type="OrthoDB" id="1002360at2759"/>
<protein>
    <recommendedName>
        <fullName evidence="1">Reverse transcriptase domain-containing protein</fullName>
    </recommendedName>
</protein>
<evidence type="ECO:0000313" key="2">
    <source>
        <dbReference type="EMBL" id="KAH1031587.1"/>
    </source>
</evidence>
<dbReference type="PROSITE" id="PS50878">
    <property type="entry name" value="RT_POL"/>
    <property type="match status" value="1"/>
</dbReference>
<reference evidence="2 3" key="1">
    <citation type="journal article" date="2021" name="Plant Biotechnol. J.">
        <title>Multi-omics assisted identification of the key and species-specific regulatory components of drought-tolerant mechanisms in Gossypium stocksii.</title>
        <authorList>
            <person name="Yu D."/>
            <person name="Ke L."/>
            <person name="Zhang D."/>
            <person name="Wu Y."/>
            <person name="Sun Y."/>
            <person name="Mei J."/>
            <person name="Sun J."/>
            <person name="Sun Y."/>
        </authorList>
    </citation>
    <scope>NUCLEOTIDE SEQUENCE [LARGE SCALE GENOMIC DNA]</scope>
    <source>
        <strain evidence="3">cv. E1</strain>
        <tissue evidence="2">Leaf</tissue>
    </source>
</reference>
<dbReference type="PANTHER" id="PTHR46890">
    <property type="entry name" value="NON-LTR RETROLELEMENT REVERSE TRANSCRIPTASE-LIKE PROTEIN-RELATED"/>
    <property type="match status" value="1"/>
</dbReference>
<feature type="domain" description="Reverse transcriptase" evidence="1">
    <location>
        <begin position="1"/>
        <end position="224"/>
    </location>
</feature>
<accession>A0A9D3U805</accession>
<dbReference type="InterPro" id="IPR000477">
    <property type="entry name" value="RT_dom"/>
</dbReference>
<dbReference type="EMBL" id="JAIQCV010000013">
    <property type="protein sequence ID" value="KAH1031587.1"/>
    <property type="molecule type" value="Genomic_DNA"/>
</dbReference>
<proteinExistence type="predicted"/>
<dbReference type="Proteomes" id="UP000828251">
    <property type="component" value="Unassembled WGS sequence"/>
</dbReference>
<comment type="caution">
    <text evidence="2">The sequence shown here is derived from an EMBL/GenBank/DDBJ whole genome shotgun (WGS) entry which is preliminary data.</text>
</comment>
<organism evidence="2 3">
    <name type="scientific">Gossypium stocksii</name>
    <dbReference type="NCBI Taxonomy" id="47602"/>
    <lineage>
        <taxon>Eukaryota</taxon>
        <taxon>Viridiplantae</taxon>
        <taxon>Streptophyta</taxon>
        <taxon>Embryophyta</taxon>
        <taxon>Tracheophyta</taxon>
        <taxon>Spermatophyta</taxon>
        <taxon>Magnoliopsida</taxon>
        <taxon>eudicotyledons</taxon>
        <taxon>Gunneridae</taxon>
        <taxon>Pentapetalae</taxon>
        <taxon>rosids</taxon>
        <taxon>malvids</taxon>
        <taxon>Malvales</taxon>
        <taxon>Malvaceae</taxon>
        <taxon>Malvoideae</taxon>
        <taxon>Gossypium</taxon>
    </lineage>
</organism>
<evidence type="ECO:0000313" key="3">
    <source>
        <dbReference type="Proteomes" id="UP000828251"/>
    </source>
</evidence>
<dbReference type="InterPro" id="IPR043502">
    <property type="entry name" value="DNA/RNA_pol_sf"/>
</dbReference>
<sequence length="237" mass="27061">MAKAVENRFRGIIDKCIDGAQSAFVPRRLILENVLLAYEILHMLKQKRLGKKGFMVLKLDMSKAYDRVEWNFVQEIMLRMGFTQKWIDTIMKCMSTVSYQVVVNETIGKYFGPTKGLQQGDPLSPFLFLICREGLSSFMRLVGREGLLKKVKVSRSGPQATRRGASAIKEILSEYKKCLGQSVNFDKSIVFFSRNTLEEERRLIVSLLGVRSSSDPECYLGLPNLVGRRKKGNLFKF</sequence>
<name>A0A9D3U805_9ROSI</name>